<dbReference type="InterPro" id="IPR039518">
    <property type="entry name" value="WhiA_LAGLIDADG_dom"/>
</dbReference>
<sequence>MSYASDMKKELTLIEINKSEEFLSELSALIKMIGVLTISNGKLSMSLQTENASIARRIFSLIKHFYDVHINISVRKKLKLKKNNVYICRLDDRVKEILTDLYILNDNYTLNANIEEKLIDSEEKKRAYLRGAFLAGGSVNNPRTSRYHLEIFSQYAEHNKALNDLLNSYDLNARSLERKKGFIVYIKESEKIAEFISIVGAYQALFQFEDERIVRDINNSVNRMQNCDLANINKTINASAKQLEDINIIQERLGLENLDDKLRVVAEVRLQNPESPLKEIAELIEDGKLSKSGLNHRLRKIAKIAQQLREETYEK</sequence>
<keyword evidence="3 4" id="KW-0131">Cell cycle</keyword>
<evidence type="ECO:0000256" key="2">
    <source>
        <dbReference type="ARBA" id="ARBA00023125"/>
    </source>
</evidence>
<gene>
    <name evidence="4 8" type="primary">whiA</name>
    <name evidence="8" type="ORF">HZY85_02605</name>
</gene>
<feature type="domain" description="Sporulation transcription regulator WhiA N-terminal" evidence="6">
    <location>
        <begin position="23"/>
        <end position="104"/>
    </location>
</feature>
<feature type="domain" description="Sporulation regulator WhiA C-terminal" evidence="5">
    <location>
        <begin position="221"/>
        <end position="305"/>
    </location>
</feature>
<dbReference type="Pfam" id="PF02650">
    <property type="entry name" value="HTH_WhiA"/>
    <property type="match status" value="1"/>
</dbReference>
<dbReference type="NCBIfam" id="TIGR00647">
    <property type="entry name" value="DNA_bind_WhiA"/>
    <property type="match status" value="1"/>
</dbReference>
<keyword evidence="1 4" id="KW-0132">Cell division</keyword>
<dbReference type="InterPro" id="IPR027434">
    <property type="entry name" value="Homing_endonucl"/>
</dbReference>
<comment type="function">
    <text evidence="4">Involved in cell division and chromosome segregation.</text>
</comment>
<dbReference type="RefSeq" id="WP_179940575.1">
    <property type="nucleotide sequence ID" value="NZ_JACBYF010000003.1"/>
</dbReference>
<evidence type="ECO:0000259" key="5">
    <source>
        <dbReference type="Pfam" id="PF02650"/>
    </source>
</evidence>
<dbReference type="GO" id="GO:0003677">
    <property type="term" value="F:DNA binding"/>
    <property type="evidence" value="ECO:0007669"/>
    <property type="project" value="UniProtKB-KW"/>
</dbReference>
<dbReference type="InterPro" id="IPR003802">
    <property type="entry name" value="Sporulation_regulator_WhiA"/>
</dbReference>
<keyword evidence="2 4" id="KW-0238">DNA-binding</keyword>
<dbReference type="PANTHER" id="PTHR37307:SF1">
    <property type="entry name" value="CELL DIVISION PROTEIN WHIA-RELATED"/>
    <property type="match status" value="1"/>
</dbReference>
<feature type="domain" description="WhiA LAGLIDADG-like" evidence="7">
    <location>
        <begin position="126"/>
        <end position="218"/>
    </location>
</feature>
<evidence type="ECO:0000256" key="1">
    <source>
        <dbReference type="ARBA" id="ARBA00022618"/>
    </source>
</evidence>
<comment type="caution">
    <text evidence="8">The sequence shown here is derived from an EMBL/GenBank/DDBJ whole genome shotgun (WGS) entry which is preliminary data.</text>
</comment>
<accession>A0ABX2T103</accession>
<evidence type="ECO:0000313" key="8">
    <source>
        <dbReference type="EMBL" id="NYS47084.1"/>
    </source>
</evidence>
<dbReference type="Pfam" id="PF10298">
    <property type="entry name" value="WhiA_N"/>
    <property type="match status" value="1"/>
</dbReference>
<proteinExistence type="inferred from homology"/>
<evidence type="ECO:0000256" key="3">
    <source>
        <dbReference type="ARBA" id="ARBA00023306"/>
    </source>
</evidence>
<dbReference type="Proteomes" id="UP000531840">
    <property type="component" value="Unassembled WGS sequence"/>
</dbReference>
<organism evidence="8 9">
    <name type="scientific">Gemelliphila palaticanis</name>
    <dbReference type="NCBI Taxonomy" id="81950"/>
    <lineage>
        <taxon>Bacteria</taxon>
        <taxon>Bacillati</taxon>
        <taxon>Bacillota</taxon>
        <taxon>Bacilli</taxon>
        <taxon>Bacillales</taxon>
        <taxon>Gemellaceae</taxon>
        <taxon>Gemelliphila</taxon>
    </lineage>
</organism>
<dbReference type="SUPFAM" id="SSF55608">
    <property type="entry name" value="Homing endonucleases"/>
    <property type="match status" value="1"/>
</dbReference>
<dbReference type="PANTHER" id="PTHR37307">
    <property type="entry name" value="CELL DIVISION PROTEIN WHIA-RELATED"/>
    <property type="match status" value="1"/>
</dbReference>
<dbReference type="EMBL" id="JACBYF010000003">
    <property type="protein sequence ID" value="NYS47084.1"/>
    <property type="molecule type" value="Genomic_DNA"/>
</dbReference>
<evidence type="ECO:0000313" key="9">
    <source>
        <dbReference type="Proteomes" id="UP000531840"/>
    </source>
</evidence>
<name>A0ABX2T103_9BACL</name>
<dbReference type="Gene3D" id="3.10.28.10">
    <property type="entry name" value="Homing endonucleases"/>
    <property type="match status" value="1"/>
</dbReference>
<protein>
    <recommendedName>
        <fullName evidence="4">Probable cell division protein WhiA</fullName>
    </recommendedName>
</protein>
<comment type="similarity">
    <text evidence="4">Belongs to the WhiA family.</text>
</comment>
<dbReference type="Pfam" id="PF14527">
    <property type="entry name" value="LAGLIDADG_WhiA"/>
    <property type="match status" value="1"/>
</dbReference>
<dbReference type="InterPro" id="IPR023054">
    <property type="entry name" value="Sporulation_regulator_WhiA_C"/>
</dbReference>
<dbReference type="HAMAP" id="MF_01420">
    <property type="entry name" value="HTH_type_WhiA"/>
    <property type="match status" value="1"/>
</dbReference>
<evidence type="ECO:0000259" key="6">
    <source>
        <dbReference type="Pfam" id="PF10298"/>
    </source>
</evidence>
<evidence type="ECO:0000259" key="7">
    <source>
        <dbReference type="Pfam" id="PF14527"/>
    </source>
</evidence>
<keyword evidence="9" id="KW-1185">Reference proteome</keyword>
<dbReference type="InterPro" id="IPR018478">
    <property type="entry name" value="Sporu_reg_WhiA_N_dom"/>
</dbReference>
<reference evidence="8 9" key="1">
    <citation type="submission" date="2020-07" db="EMBL/GenBank/DDBJ databases">
        <title>MOT database genomes.</title>
        <authorList>
            <person name="Joseph S."/>
            <person name="Aduse-Opoku J."/>
            <person name="Hashim A."/>
            <person name="Wade W."/>
            <person name="Curtis M."/>
        </authorList>
    </citation>
    <scope>NUCLEOTIDE SEQUENCE [LARGE SCALE GENOMIC DNA]</scope>
    <source>
        <strain evidence="8 9">CIP 106318</strain>
    </source>
</reference>
<evidence type="ECO:0000256" key="4">
    <source>
        <dbReference type="HAMAP-Rule" id="MF_01420"/>
    </source>
</evidence>